<reference evidence="2" key="1">
    <citation type="submission" date="2022-01" db="EMBL/GenBank/DDBJ databases">
        <authorList>
            <person name="King R."/>
        </authorList>
    </citation>
    <scope>NUCLEOTIDE SEQUENCE</scope>
</reference>
<dbReference type="EMBL" id="OU896708">
    <property type="protein sequence ID" value="CAG9818608.1"/>
    <property type="molecule type" value="Genomic_DNA"/>
</dbReference>
<dbReference type="InterPro" id="IPR032071">
    <property type="entry name" value="DUF4806"/>
</dbReference>
<proteinExistence type="predicted"/>
<dbReference type="Pfam" id="PF16064">
    <property type="entry name" value="DUF4806"/>
    <property type="match status" value="1"/>
</dbReference>
<sequence>MDLISTDVTKLLDKMSTDDTLVLEDKEIEHHFPINNDEELNSFELFLSEDKNHNKFIQYVSRLGGSTLPEAVRRAMERVISDDLIQNYSWLGQKGKQNFGVLIMAQGMKDGIKRNKILQKSVTEASIECCMRNWMRHAKDRINKRSKKAAVIR</sequence>
<feature type="domain" description="DUF4806" evidence="1">
    <location>
        <begin position="31"/>
        <end position="125"/>
    </location>
</feature>
<accession>A0A9N9X2I6</accession>
<dbReference type="Proteomes" id="UP001153737">
    <property type="component" value="Chromosome 2"/>
</dbReference>
<evidence type="ECO:0000313" key="3">
    <source>
        <dbReference type="Proteomes" id="UP001153737"/>
    </source>
</evidence>
<keyword evidence="3" id="KW-1185">Reference proteome</keyword>
<dbReference type="PANTHER" id="PTHR34153:SF2">
    <property type="entry name" value="SI:CH211-262H13.3-RELATED"/>
    <property type="match status" value="1"/>
</dbReference>
<reference evidence="2" key="2">
    <citation type="submission" date="2022-10" db="EMBL/GenBank/DDBJ databases">
        <authorList>
            <consortium name="ENA_rothamsted_submissions"/>
            <consortium name="culmorum"/>
            <person name="King R."/>
        </authorList>
    </citation>
    <scope>NUCLEOTIDE SEQUENCE</scope>
</reference>
<organism evidence="2 3">
    <name type="scientific">Phaedon cochleariae</name>
    <name type="common">Mustard beetle</name>
    <dbReference type="NCBI Taxonomy" id="80249"/>
    <lineage>
        <taxon>Eukaryota</taxon>
        <taxon>Metazoa</taxon>
        <taxon>Ecdysozoa</taxon>
        <taxon>Arthropoda</taxon>
        <taxon>Hexapoda</taxon>
        <taxon>Insecta</taxon>
        <taxon>Pterygota</taxon>
        <taxon>Neoptera</taxon>
        <taxon>Endopterygota</taxon>
        <taxon>Coleoptera</taxon>
        <taxon>Polyphaga</taxon>
        <taxon>Cucujiformia</taxon>
        <taxon>Chrysomeloidea</taxon>
        <taxon>Chrysomelidae</taxon>
        <taxon>Chrysomelinae</taxon>
        <taxon>Chrysomelini</taxon>
        <taxon>Phaedon</taxon>
    </lineage>
</organism>
<gene>
    <name evidence="2" type="ORF">PHAECO_LOCUS6667</name>
</gene>
<evidence type="ECO:0000259" key="1">
    <source>
        <dbReference type="Pfam" id="PF16064"/>
    </source>
</evidence>
<name>A0A9N9X2I6_PHACE</name>
<dbReference type="PANTHER" id="PTHR34153">
    <property type="entry name" value="SI:CH211-262H13.3-RELATED-RELATED"/>
    <property type="match status" value="1"/>
</dbReference>
<dbReference type="OrthoDB" id="6747351at2759"/>
<protein>
    <recommendedName>
        <fullName evidence="1">DUF4806 domain-containing protein</fullName>
    </recommendedName>
</protein>
<dbReference type="AlphaFoldDB" id="A0A9N9X2I6"/>
<evidence type="ECO:0000313" key="2">
    <source>
        <dbReference type="EMBL" id="CAG9818608.1"/>
    </source>
</evidence>